<dbReference type="Gene3D" id="3.40.50.300">
    <property type="entry name" value="P-loop containing nucleotide triphosphate hydrolases"/>
    <property type="match status" value="2"/>
</dbReference>
<dbReference type="PROSITE" id="PS51194">
    <property type="entry name" value="HELICASE_CTER"/>
    <property type="match status" value="1"/>
</dbReference>
<keyword evidence="3 8" id="KW-0378">Hydrolase</keyword>
<dbReference type="AlphaFoldDB" id="A0AA38HJ28"/>
<dbReference type="EMBL" id="JALNTZ010002619">
    <property type="protein sequence ID" value="KAJ3616911.1"/>
    <property type="molecule type" value="Genomic_DNA"/>
</dbReference>
<evidence type="ECO:0000259" key="11">
    <source>
        <dbReference type="PROSITE" id="PS51194"/>
    </source>
</evidence>
<comment type="similarity">
    <text evidence="8">Belongs to the DEAD box helicase family.</text>
</comment>
<dbReference type="PANTHER" id="PTHR47958">
    <property type="entry name" value="ATP-DEPENDENT RNA HELICASE DBP3"/>
    <property type="match status" value="1"/>
</dbReference>
<name>A0AA38HJ28_9CUCU</name>
<accession>A0AA38HJ28</accession>
<comment type="catalytic activity">
    <reaction evidence="6">
        <text>ATP + H2O = ADP + phosphate + H(+)</text>
        <dbReference type="Rhea" id="RHEA:13065"/>
        <dbReference type="ChEBI" id="CHEBI:15377"/>
        <dbReference type="ChEBI" id="CHEBI:15378"/>
        <dbReference type="ChEBI" id="CHEBI:30616"/>
        <dbReference type="ChEBI" id="CHEBI:43474"/>
        <dbReference type="ChEBI" id="CHEBI:456216"/>
        <dbReference type="EC" id="3.6.4.13"/>
    </reaction>
</comment>
<organism evidence="13 14">
    <name type="scientific">Zophobas morio</name>
    <dbReference type="NCBI Taxonomy" id="2755281"/>
    <lineage>
        <taxon>Eukaryota</taxon>
        <taxon>Metazoa</taxon>
        <taxon>Ecdysozoa</taxon>
        <taxon>Arthropoda</taxon>
        <taxon>Hexapoda</taxon>
        <taxon>Insecta</taxon>
        <taxon>Pterygota</taxon>
        <taxon>Neoptera</taxon>
        <taxon>Endopterygota</taxon>
        <taxon>Coleoptera</taxon>
        <taxon>Polyphaga</taxon>
        <taxon>Cucujiformia</taxon>
        <taxon>Tenebrionidae</taxon>
        <taxon>Zophobas</taxon>
    </lineage>
</organism>
<proteinExistence type="inferred from homology"/>
<feature type="domain" description="Helicase C-terminal" evidence="11">
    <location>
        <begin position="404"/>
        <end position="550"/>
    </location>
</feature>
<feature type="short sequence motif" description="Q motif" evidence="7">
    <location>
        <begin position="158"/>
        <end position="186"/>
    </location>
</feature>
<evidence type="ECO:0000313" key="14">
    <source>
        <dbReference type="Proteomes" id="UP001168821"/>
    </source>
</evidence>
<evidence type="ECO:0000256" key="7">
    <source>
        <dbReference type="PROSITE-ProRule" id="PRU00552"/>
    </source>
</evidence>
<protein>
    <recommendedName>
        <fullName evidence="1">RNA helicase</fullName>
        <ecNumber evidence="1">3.6.4.13</ecNumber>
    </recommendedName>
</protein>
<dbReference type="Proteomes" id="UP001168821">
    <property type="component" value="Unassembled WGS sequence"/>
</dbReference>
<dbReference type="InterPro" id="IPR011545">
    <property type="entry name" value="DEAD/DEAH_box_helicase_dom"/>
</dbReference>
<sequence length="624" mass="70807">MSYIPPYRRQQFAESVNVSSEYRENSYSRSTEDNRRGYSIPFKSNKRYGPSTETGYRRNQGDYSNNNYDNNFSGAYSQRGPVRYYSRNGSAPWGDHFRSRLENGYKTIDLSKIWKVIKPRNSALESKLFGTLSTGINFDKYEDIPVEVEGEDCPEPIRSFEEADLAEVILENIVLAQYTKPTPVQKYSIPIITRGRDLMSCAQTGSGKTAAFLLPMLSNIWKSDPPQRPPSERPELRTQYPVGLILSPTRELAMQIHEESLKFSYRCAMRCCVLYGGSNTSLQLRDLHRGCHLLVATPGRLEDMIQRGNVDLSQIRFLVLDEADRMLDMGFEPQIRVIVEREGMPAKGIRQTMMFSATFPKDIQILAEDFLTDYVYLTVGALGSASGNITQVVHWVHEEEKRDRLLDLLDETREEGALTLIFVETKRGADILERFLCGSHYPAMSIHGDKTQPERERALLAFREGRSPVLVATAVCARGIDIPNVRHVINFDLPSEIAEYTHRIGRTGRVGNVGMATSFFNEKNINLAKDLRLKLLEQNVEVPSFLEDMAFSPRYSKSPHFRLTTSYWLKFSLITGFTNHYSRGRSNRPSGGYNRAGGGYNGGGYDNPRYRYGGRGGSSNGSWF</sequence>
<dbReference type="EC" id="3.6.4.13" evidence="1"/>
<evidence type="ECO:0000313" key="13">
    <source>
        <dbReference type="EMBL" id="KAJ3616911.1"/>
    </source>
</evidence>
<dbReference type="Pfam" id="PF00270">
    <property type="entry name" value="DEAD"/>
    <property type="match status" value="1"/>
</dbReference>
<evidence type="ECO:0000259" key="10">
    <source>
        <dbReference type="PROSITE" id="PS51192"/>
    </source>
</evidence>
<evidence type="ECO:0000256" key="1">
    <source>
        <dbReference type="ARBA" id="ARBA00012552"/>
    </source>
</evidence>
<dbReference type="CDD" id="cd18787">
    <property type="entry name" value="SF2_C_DEAD"/>
    <property type="match status" value="1"/>
</dbReference>
<dbReference type="GO" id="GO:0016787">
    <property type="term" value="F:hydrolase activity"/>
    <property type="evidence" value="ECO:0007669"/>
    <property type="project" value="UniProtKB-KW"/>
</dbReference>
<gene>
    <name evidence="13" type="ORF">Zmor_008952</name>
</gene>
<feature type="domain" description="Helicase ATP-binding" evidence="10">
    <location>
        <begin position="189"/>
        <end position="377"/>
    </location>
</feature>
<feature type="compositionally biased region" description="Basic and acidic residues" evidence="9">
    <location>
        <begin position="21"/>
        <end position="36"/>
    </location>
</feature>
<feature type="region of interest" description="Disordered" evidence="9">
    <location>
        <begin position="17"/>
        <end position="66"/>
    </location>
</feature>
<evidence type="ECO:0000256" key="6">
    <source>
        <dbReference type="ARBA" id="ARBA00047984"/>
    </source>
</evidence>
<evidence type="ECO:0000256" key="9">
    <source>
        <dbReference type="SAM" id="MobiDB-lite"/>
    </source>
</evidence>
<dbReference type="FunFam" id="3.40.50.300:FF:000397">
    <property type="entry name" value="Probable ATP-dependent RNA helicase DDX4"/>
    <property type="match status" value="1"/>
</dbReference>
<evidence type="ECO:0000256" key="3">
    <source>
        <dbReference type="ARBA" id="ARBA00022801"/>
    </source>
</evidence>
<feature type="domain" description="DEAD-box RNA helicase Q" evidence="12">
    <location>
        <begin position="158"/>
        <end position="186"/>
    </location>
</feature>
<evidence type="ECO:0000259" key="12">
    <source>
        <dbReference type="PROSITE" id="PS51195"/>
    </source>
</evidence>
<evidence type="ECO:0000256" key="4">
    <source>
        <dbReference type="ARBA" id="ARBA00022806"/>
    </source>
</evidence>
<dbReference type="InterPro" id="IPR027417">
    <property type="entry name" value="P-loop_NTPase"/>
</dbReference>
<dbReference type="GO" id="GO:0003676">
    <property type="term" value="F:nucleic acid binding"/>
    <property type="evidence" value="ECO:0007669"/>
    <property type="project" value="InterPro"/>
</dbReference>
<dbReference type="PROSITE" id="PS00039">
    <property type="entry name" value="DEAD_ATP_HELICASE"/>
    <property type="match status" value="1"/>
</dbReference>
<dbReference type="SMART" id="SM00487">
    <property type="entry name" value="DEXDc"/>
    <property type="match status" value="1"/>
</dbReference>
<evidence type="ECO:0000256" key="2">
    <source>
        <dbReference type="ARBA" id="ARBA00022741"/>
    </source>
</evidence>
<keyword evidence="2 8" id="KW-0547">Nucleotide-binding</keyword>
<keyword evidence="4 8" id="KW-0347">Helicase</keyword>
<dbReference type="SMART" id="SM00490">
    <property type="entry name" value="HELICc"/>
    <property type="match status" value="1"/>
</dbReference>
<dbReference type="Pfam" id="PF00271">
    <property type="entry name" value="Helicase_C"/>
    <property type="match status" value="1"/>
</dbReference>
<keyword evidence="5 8" id="KW-0067">ATP-binding</keyword>
<dbReference type="FunFam" id="3.40.50.300:FF:000008">
    <property type="entry name" value="ATP-dependent RNA helicase RhlB"/>
    <property type="match status" value="1"/>
</dbReference>
<dbReference type="GO" id="GO:0031047">
    <property type="term" value="P:regulatory ncRNA-mediated gene silencing"/>
    <property type="evidence" value="ECO:0007669"/>
    <property type="project" value="UniProtKB-ARBA"/>
</dbReference>
<comment type="caution">
    <text evidence="13">The sequence shown here is derived from an EMBL/GenBank/DDBJ whole genome shotgun (WGS) entry which is preliminary data.</text>
</comment>
<dbReference type="GO" id="GO:0005524">
    <property type="term" value="F:ATP binding"/>
    <property type="evidence" value="ECO:0007669"/>
    <property type="project" value="UniProtKB-KW"/>
</dbReference>
<dbReference type="GO" id="GO:0003724">
    <property type="term" value="F:RNA helicase activity"/>
    <property type="evidence" value="ECO:0007669"/>
    <property type="project" value="UniProtKB-EC"/>
</dbReference>
<dbReference type="SUPFAM" id="SSF52540">
    <property type="entry name" value="P-loop containing nucleoside triphosphate hydrolases"/>
    <property type="match status" value="1"/>
</dbReference>
<dbReference type="PROSITE" id="PS51192">
    <property type="entry name" value="HELICASE_ATP_BIND_1"/>
    <property type="match status" value="1"/>
</dbReference>
<dbReference type="InterPro" id="IPR014001">
    <property type="entry name" value="Helicase_ATP-bd"/>
</dbReference>
<dbReference type="InterPro" id="IPR014014">
    <property type="entry name" value="RNA_helicase_DEAD_Q_motif"/>
</dbReference>
<keyword evidence="14" id="KW-1185">Reference proteome</keyword>
<dbReference type="InterPro" id="IPR001650">
    <property type="entry name" value="Helicase_C-like"/>
</dbReference>
<evidence type="ECO:0000256" key="5">
    <source>
        <dbReference type="ARBA" id="ARBA00022840"/>
    </source>
</evidence>
<reference evidence="13" key="1">
    <citation type="journal article" date="2023" name="G3 (Bethesda)">
        <title>Whole genome assemblies of Zophobas morio and Tenebrio molitor.</title>
        <authorList>
            <person name="Kaur S."/>
            <person name="Stinson S.A."/>
            <person name="diCenzo G.C."/>
        </authorList>
    </citation>
    <scope>NUCLEOTIDE SEQUENCE</scope>
    <source>
        <strain evidence="13">QUZm001</strain>
    </source>
</reference>
<dbReference type="InterPro" id="IPR000629">
    <property type="entry name" value="RNA-helicase_DEAD-box_CS"/>
</dbReference>
<dbReference type="PROSITE" id="PS51195">
    <property type="entry name" value="Q_MOTIF"/>
    <property type="match status" value="1"/>
</dbReference>
<evidence type="ECO:0000256" key="8">
    <source>
        <dbReference type="RuleBase" id="RU000492"/>
    </source>
</evidence>